<evidence type="ECO:0000256" key="10">
    <source>
        <dbReference type="ARBA" id="ARBA00022723"/>
    </source>
</evidence>
<reference evidence="18 19" key="1">
    <citation type="journal article" date="2016" name="Front. Microbiol.">
        <title>Comprehensive Phylogenetic Analysis of Bovine Non-aureus Staphylococci Species Based on Whole-Genome Sequencing.</title>
        <authorList>
            <person name="Naushad S."/>
            <person name="Barkema H.W."/>
            <person name="Luby C."/>
            <person name="Condas L.A."/>
            <person name="Nobrega D.B."/>
            <person name="Carson D.A."/>
            <person name="De Buck J."/>
        </authorList>
    </citation>
    <scope>NUCLEOTIDE SEQUENCE [LARGE SCALE GENOMIC DNA]</scope>
    <source>
        <strain evidence="18 19">SNUC 2993</strain>
    </source>
</reference>
<dbReference type="Proteomes" id="UP000240717">
    <property type="component" value="Unassembled WGS sequence"/>
</dbReference>
<evidence type="ECO:0000256" key="11">
    <source>
        <dbReference type="ARBA" id="ARBA00022759"/>
    </source>
</evidence>
<dbReference type="Gene3D" id="3.30.420.10">
    <property type="entry name" value="Ribonuclease H-like superfamily/Ribonuclease H"/>
    <property type="match status" value="1"/>
</dbReference>
<feature type="binding site" evidence="14 15">
    <location>
        <position position="79"/>
    </location>
    <ligand>
        <name>a divalent metal cation</name>
        <dbReference type="ChEBI" id="CHEBI:60240"/>
    </ligand>
</feature>
<evidence type="ECO:0000256" key="1">
    <source>
        <dbReference type="ARBA" id="ARBA00000077"/>
    </source>
</evidence>
<comment type="catalytic activity">
    <reaction evidence="1 14 15 16">
        <text>Endonucleolytic cleavage to 5'-phosphomonoester.</text>
        <dbReference type="EC" id="3.1.26.4"/>
    </reaction>
</comment>
<keyword evidence="12 14" id="KW-0378">Hydrolase</keyword>
<evidence type="ECO:0000259" key="17">
    <source>
        <dbReference type="PROSITE" id="PS51975"/>
    </source>
</evidence>
<dbReference type="PANTHER" id="PTHR10954">
    <property type="entry name" value="RIBONUCLEASE H2 SUBUNIT A"/>
    <property type="match status" value="1"/>
</dbReference>
<dbReference type="GO" id="GO:0006298">
    <property type="term" value="P:mismatch repair"/>
    <property type="evidence" value="ECO:0007669"/>
    <property type="project" value="TreeGrafter"/>
</dbReference>
<proteinExistence type="inferred from homology"/>
<dbReference type="STRING" id="1194526.A284_07390"/>
<dbReference type="EMBL" id="PZEV01000005">
    <property type="protein sequence ID" value="PTI52130.1"/>
    <property type="molecule type" value="Genomic_DNA"/>
</dbReference>
<dbReference type="Pfam" id="PF01351">
    <property type="entry name" value="RNase_HII"/>
    <property type="match status" value="1"/>
</dbReference>
<dbReference type="InterPro" id="IPR024567">
    <property type="entry name" value="RNase_HII/HIII_dom"/>
</dbReference>
<sequence>MSKTIKEMKSIIDQIDSLEVLEQHECNNDARKGVQKAIASRRKQLEKELALIRNYEDMNRYENDILAQNNKAIICGIDEVGRGPLAGPVVACAVILNPGHRYLGLNDSKKVSAKNRAILNQQLKEGVTDYAYGIATSVEIDEMNIYQATRLAMQRAIDQLNIQPTQLLIDAMTLDNEISQTSIIKGDAKSVSIAAASIMAKEYRDHYMKELAKQYPGYDFEKNVGYGTKAHLEGIAQNGVISEHRKTFEPIKSILQ</sequence>
<dbReference type="NCBIfam" id="NF000594">
    <property type="entry name" value="PRK00015.1-1"/>
    <property type="match status" value="1"/>
</dbReference>
<dbReference type="GO" id="GO:0003723">
    <property type="term" value="F:RNA binding"/>
    <property type="evidence" value="ECO:0007669"/>
    <property type="project" value="UniProtKB-UniRule"/>
</dbReference>
<evidence type="ECO:0000256" key="5">
    <source>
        <dbReference type="ARBA" id="ARBA00007383"/>
    </source>
</evidence>
<keyword evidence="8 14" id="KW-0963">Cytoplasm</keyword>
<keyword evidence="9 14" id="KW-0540">Nuclease</keyword>
<keyword evidence="10 14" id="KW-0479">Metal-binding</keyword>
<dbReference type="InterPro" id="IPR001352">
    <property type="entry name" value="RNase_HII/HIII"/>
</dbReference>
<dbReference type="InterPro" id="IPR036397">
    <property type="entry name" value="RNaseH_sf"/>
</dbReference>
<dbReference type="NCBIfam" id="NF000595">
    <property type="entry name" value="PRK00015.1-3"/>
    <property type="match status" value="1"/>
</dbReference>
<name>A0A2T4Q2S0_STAWA</name>
<dbReference type="PANTHER" id="PTHR10954:SF18">
    <property type="entry name" value="RIBONUCLEASE HII"/>
    <property type="match status" value="1"/>
</dbReference>
<dbReference type="EC" id="3.1.26.4" evidence="6 14"/>
<dbReference type="FunFam" id="3.30.420.10:FF:000006">
    <property type="entry name" value="Ribonuclease HII"/>
    <property type="match status" value="1"/>
</dbReference>
<dbReference type="CDD" id="cd07182">
    <property type="entry name" value="RNase_HII_bacteria_HII_like"/>
    <property type="match status" value="1"/>
</dbReference>
<comment type="cofactor">
    <cofactor evidence="2">
        <name>Mg(2+)</name>
        <dbReference type="ChEBI" id="CHEBI:18420"/>
    </cofactor>
</comment>
<evidence type="ECO:0000256" key="12">
    <source>
        <dbReference type="ARBA" id="ARBA00022801"/>
    </source>
</evidence>
<evidence type="ECO:0000313" key="19">
    <source>
        <dbReference type="Proteomes" id="UP000240717"/>
    </source>
</evidence>
<feature type="binding site" evidence="14 15">
    <location>
        <position position="170"/>
    </location>
    <ligand>
        <name>a divalent metal cation</name>
        <dbReference type="ChEBI" id="CHEBI:60240"/>
    </ligand>
</feature>
<feature type="domain" description="RNase H type-2" evidence="17">
    <location>
        <begin position="72"/>
        <end position="256"/>
    </location>
</feature>
<evidence type="ECO:0000256" key="9">
    <source>
        <dbReference type="ARBA" id="ARBA00022722"/>
    </source>
</evidence>
<comment type="caution">
    <text evidence="18">The sequence shown here is derived from an EMBL/GenBank/DDBJ whole genome shotgun (WGS) entry which is preliminary data.</text>
</comment>
<gene>
    <name evidence="14" type="primary">rnhB</name>
    <name evidence="18" type="ORF">BU085_02350</name>
</gene>
<evidence type="ECO:0000256" key="15">
    <source>
        <dbReference type="PROSITE-ProRule" id="PRU01319"/>
    </source>
</evidence>
<dbReference type="InterPro" id="IPR022898">
    <property type="entry name" value="RNase_HII"/>
</dbReference>
<keyword evidence="13 14" id="KW-0464">Manganese</keyword>
<evidence type="ECO:0000256" key="7">
    <source>
        <dbReference type="ARBA" id="ARBA00019179"/>
    </source>
</evidence>
<evidence type="ECO:0000256" key="6">
    <source>
        <dbReference type="ARBA" id="ARBA00012180"/>
    </source>
</evidence>
<dbReference type="InterPro" id="IPR012337">
    <property type="entry name" value="RNaseH-like_sf"/>
</dbReference>
<accession>A0A2T4Q2S0</accession>
<dbReference type="SUPFAM" id="SSF53098">
    <property type="entry name" value="Ribonuclease H-like"/>
    <property type="match status" value="1"/>
</dbReference>
<comment type="cofactor">
    <cofactor evidence="14 15">
        <name>Mn(2+)</name>
        <dbReference type="ChEBI" id="CHEBI:29035"/>
    </cofactor>
    <cofactor evidence="14 15">
        <name>Mg(2+)</name>
        <dbReference type="ChEBI" id="CHEBI:18420"/>
    </cofactor>
    <text evidence="14 15">Manganese or magnesium. Binds 1 divalent metal ion per monomer in the absence of substrate. May bind a second metal ion after substrate binding.</text>
</comment>
<dbReference type="RefSeq" id="WP_107532461.1">
    <property type="nucleotide sequence ID" value="NZ_PZEV01000005.1"/>
</dbReference>
<evidence type="ECO:0000256" key="8">
    <source>
        <dbReference type="ARBA" id="ARBA00022490"/>
    </source>
</evidence>
<evidence type="ECO:0000256" key="13">
    <source>
        <dbReference type="ARBA" id="ARBA00023211"/>
    </source>
</evidence>
<protein>
    <recommendedName>
        <fullName evidence="7 14">Ribonuclease HII</fullName>
        <shortName evidence="14">RNase HII</shortName>
        <ecNumber evidence="6 14">3.1.26.4</ecNumber>
    </recommendedName>
</protein>
<dbReference type="GO" id="GO:0004523">
    <property type="term" value="F:RNA-DNA hybrid ribonuclease activity"/>
    <property type="evidence" value="ECO:0007669"/>
    <property type="project" value="UniProtKB-UniRule"/>
</dbReference>
<evidence type="ECO:0000256" key="2">
    <source>
        <dbReference type="ARBA" id="ARBA00001946"/>
    </source>
</evidence>
<dbReference type="PROSITE" id="PS51975">
    <property type="entry name" value="RNASE_H_2"/>
    <property type="match status" value="1"/>
</dbReference>
<comment type="subcellular location">
    <subcellularLocation>
        <location evidence="4 14">Cytoplasm</location>
    </subcellularLocation>
</comment>
<comment type="function">
    <text evidence="3 14 16">Endonuclease that specifically degrades the RNA of RNA-DNA hybrids.</text>
</comment>
<comment type="similarity">
    <text evidence="5 14 16">Belongs to the RNase HII family.</text>
</comment>
<evidence type="ECO:0000256" key="16">
    <source>
        <dbReference type="RuleBase" id="RU003515"/>
    </source>
</evidence>
<dbReference type="GO" id="GO:0032299">
    <property type="term" value="C:ribonuclease H2 complex"/>
    <property type="evidence" value="ECO:0007669"/>
    <property type="project" value="TreeGrafter"/>
</dbReference>
<dbReference type="GO" id="GO:0043137">
    <property type="term" value="P:DNA replication, removal of RNA primer"/>
    <property type="evidence" value="ECO:0007669"/>
    <property type="project" value="TreeGrafter"/>
</dbReference>
<dbReference type="GO" id="GO:0005737">
    <property type="term" value="C:cytoplasm"/>
    <property type="evidence" value="ECO:0007669"/>
    <property type="project" value="UniProtKB-SubCell"/>
</dbReference>
<evidence type="ECO:0000256" key="14">
    <source>
        <dbReference type="HAMAP-Rule" id="MF_00052"/>
    </source>
</evidence>
<organism evidence="18 19">
    <name type="scientific">Staphylococcus warneri</name>
    <dbReference type="NCBI Taxonomy" id="1292"/>
    <lineage>
        <taxon>Bacteria</taxon>
        <taxon>Bacillati</taxon>
        <taxon>Bacillota</taxon>
        <taxon>Bacilli</taxon>
        <taxon>Bacillales</taxon>
        <taxon>Staphylococcaceae</taxon>
        <taxon>Staphylococcus</taxon>
    </lineage>
</organism>
<keyword evidence="11 14" id="KW-0255">Endonuclease</keyword>
<dbReference type="AlphaFoldDB" id="A0A2T4Q2S0"/>
<evidence type="ECO:0000256" key="4">
    <source>
        <dbReference type="ARBA" id="ARBA00004496"/>
    </source>
</evidence>
<dbReference type="HAMAP" id="MF_00052_B">
    <property type="entry name" value="RNase_HII_B"/>
    <property type="match status" value="1"/>
</dbReference>
<dbReference type="GO" id="GO:0030145">
    <property type="term" value="F:manganese ion binding"/>
    <property type="evidence" value="ECO:0007669"/>
    <property type="project" value="UniProtKB-UniRule"/>
</dbReference>
<feature type="binding site" evidence="14 15">
    <location>
        <position position="78"/>
    </location>
    <ligand>
        <name>a divalent metal cation</name>
        <dbReference type="ChEBI" id="CHEBI:60240"/>
    </ligand>
</feature>
<evidence type="ECO:0000256" key="3">
    <source>
        <dbReference type="ARBA" id="ARBA00004065"/>
    </source>
</evidence>
<evidence type="ECO:0000313" key="18">
    <source>
        <dbReference type="EMBL" id="PTI52130.1"/>
    </source>
</evidence>